<comment type="similarity">
    <text evidence="7">Belongs to the GlnE family.</text>
</comment>
<evidence type="ECO:0000256" key="8">
    <source>
        <dbReference type="SAM" id="MobiDB-lite"/>
    </source>
</evidence>
<feature type="domain" description="PII-uridylyltransferase/Glutamine-synthetase adenylyltransferase" evidence="10">
    <location>
        <begin position="384"/>
        <end position="526"/>
    </location>
</feature>
<evidence type="ECO:0000259" key="9">
    <source>
        <dbReference type="Pfam" id="PF03710"/>
    </source>
</evidence>
<dbReference type="InterPro" id="IPR023057">
    <property type="entry name" value="GlnE"/>
</dbReference>
<dbReference type="AlphaFoldDB" id="A0A5C4JH40"/>
<dbReference type="SUPFAM" id="SSF81593">
    <property type="entry name" value="Nucleotidyltransferase substrate binding subunit/domain"/>
    <property type="match status" value="2"/>
</dbReference>
<keyword evidence="1 7" id="KW-0808">Transferase</keyword>
<dbReference type="GO" id="GO:0008882">
    <property type="term" value="F:[glutamate-ammonia-ligase] adenylyltransferase activity"/>
    <property type="evidence" value="ECO:0007669"/>
    <property type="project" value="UniProtKB-UniRule"/>
</dbReference>
<accession>A0A5C4JH40</accession>
<dbReference type="GO" id="GO:0000287">
    <property type="term" value="F:magnesium ion binding"/>
    <property type="evidence" value="ECO:0007669"/>
    <property type="project" value="UniProtKB-UniRule"/>
</dbReference>
<dbReference type="InterPro" id="IPR043519">
    <property type="entry name" value="NT_sf"/>
</dbReference>
<evidence type="ECO:0000259" key="10">
    <source>
        <dbReference type="Pfam" id="PF08335"/>
    </source>
</evidence>
<dbReference type="Gene3D" id="3.30.460.10">
    <property type="entry name" value="Beta Polymerase, domain 2"/>
    <property type="match status" value="2"/>
</dbReference>
<feature type="domain" description="PII-uridylyltransferase/Glutamine-synthetase adenylyltransferase" evidence="10">
    <location>
        <begin position="916"/>
        <end position="1039"/>
    </location>
</feature>
<keyword evidence="6 7" id="KW-0511">Multifunctional enzyme</keyword>
<feature type="domain" description="Glutamate-ammonia ligase adenylyltransferase repeated" evidence="9">
    <location>
        <begin position="631"/>
        <end position="876"/>
    </location>
</feature>
<comment type="catalytic activity">
    <reaction evidence="7">
        <text>[glutamine synthetase]-L-tyrosine + ATP = [glutamine synthetase]-O(4)-(5'-adenylyl)-L-tyrosine + diphosphate</text>
        <dbReference type="Rhea" id="RHEA:18589"/>
        <dbReference type="Rhea" id="RHEA-COMP:10660"/>
        <dbReference type="Rhea" id="RHEA-COMP:10661"/>
        <dbReference type="ChEBI" id="CHEBI:30616"/>
        <dbReference type="ChEBI" id="CHEBI:33019"/>
        <dbReference type="ChEBI" id="CHEBI:46858"/>
        <dbReference type="ChEBI" id="CHEBI:83624"/>
        <dbReference type="EC" id="2.7.7.42"/>
    </reaction>
</comment>
<feature type="domain" description="Glutamate-ammonia ligase adenylyltransferase repeated" evidence="9">
    <location>
        <begin position="123"/>
        <end position="360"/>
    </location>
</feature>
<dbReference type="InterPro" id="IPR013546">
    <property type="entry name" value="PII_UdlTrfase/GS_AdlTrfase"/>
</dbReference>
<dbReference type="NCBIfam" id="NF010707">
    <property type="entry name" value="PRK14109.1"/>
    <property type="match status" value="1"/>
</dbReference>
<dbReference type="InterPro" id="IPR005190">
    <property type="entry name" value="GlnE_rpt_dom"/>
</dbReference>
<comment type="catalytic activity">
    <reaction evidence="7">
        <text>[glutamine synthetase]-O(4)-(5'-adenylyl)-L-tyrosine + phosphate = [glutamine synthetase]-L-tyrosine + ADP</text>
        <dbReference type="Rhea" id="RHEA:43716"/>
        <dbReference type="Rhea" id="RHEA-COMP:10660"/>
        <dbReference type="Rhea" id="RHEA-COMP:10661"/>
        <dbReference type="ChEBI" id="CHEBI:43474"/>
        <dbReference type="ChEBI" id="CHEBI:46858"/>
        <dbReference type="ChEBI" id="CHEBI:83624"/>
        <dbReference type="ChEBI" id="CHEBI:456216"/>
        <dbReference type="EC" id="2.7.7.89"/>
    </reaction>
</comment>
<evidence type="ECO:0000256" key="7">
    <source>
        <dbReference type="HAMAP-Rule" id="MF_00802"/>
    </source>
</evidence>
<gene>
    <name evidence="7" type="primary">glnE</name>
    <name evidence="11" type="ORF">ETD83_07140</name>
</gene>
<evidence type="ECO:0000256" key="4">
    <source>
        <dbReference type="ARBA" id="ARBA00022840"/>
    </source>
</evidence>
<dbReference type="Pfam" id="PF03710">
    <property type="entry name" value="GlnE"/>
    <property type="match status" value="2"/>
</dbReference>
<feature type="region of interest" description="Adenylyl removase" evidence="7">
    <location>
        <begin position="1"/>
        <end position="530"/>
    </location>
</feature>
<evidence type="ECO:0000256" key="1">
    <source>
        <dbReference type="ARBA" id="ARBA00022679"/>
    </source>
</evidence>
<comment type="cofactor">
    <cofactor evidence="7">
        <name>Mg(2+)</name>
        <dbReference type="ChEBI" id="CHEBI:18420"/>
    </cofactor>
</comment>
<dbReference type="GO" id="GO:0047388">
    <property type="term" value="F:[glutamine synthetase]-adenylyl-L-tyrosine phosphorylase activity"/>
    <property type="evidence" value="ECO:0007669"/>
    <property type="project" value="UniProtKB-EC"/>
</dbReference>
<dbReference type="Gene3D" id="1.20.120.330">
    <property type="entry name" value="Nucleotidyltransferases domain 2"/>
    <property type="match status" value="2"/>
</dbReference>
<dbReference type="Pfam" id="PF08335">
    <property type="entry name" value="GlnD_UR_UTase"/>
    <property type="match status" value="2"/>
</dbReference>
<evidence type="ECO:0000313" key="11">
    <source>
        <dbReference type="EMBL" id="TMR05063.1"/>
    </source>
</evidence>
<proteinExistence type="inferred from homology"/>
<evidence type="ECO:0000256" key="5">
    <source>
        <dbReference type="ARBA" id="ARBA00022842"/>
    </source>
</evidence>
<organism evidence="11 12">
    <name type="scientific">Actinomadura soli</name>
    <dbReference type="NCBI Taxonomy" id="2508997"/>
    <lineage>
        <taxon>Bacteria</taxon>
        <taxon>Bacillati</taxon>
        <taxon>Actinomycetota</taxon>
        <taxon>Actinomycetes</taxon>
        <taxon>Streptosporangiales</taxon>
        <taxon>Thermomonosporaceae</taxon>
        <taxon>Actinomadura</taxon>
    </lineage>
</organism>
<comment type="function">
    <text evidence="7">Involved in the regulation of glutamine synthetase GlnA, a key enzyme in the process to assimilate ammonia. When cellular nitrogen levels are high, the C-terminal adenylyl transferase (AT) inactivates GlnA by covalent transfer of an adenylyl group from ATP to specific tyrosine residue of GlnA, thus reducing its activity. Conversely, when nitrogen levels are low, the N-terminal adenylyl removase (AR) activates GlnA by removing the adenylyl group by phosphorolysis, increasing its activity. The regulatory region of GlnE binds the signal transduction protein PII (GlnB) which indicates the nitrogen status of the cell.</text>
</comment>
<feature type="region of interest" description="Disordered" evidence="8">
    <location>
        <begin position="1"/>
        <end position="41"/>
    </location>
</feature>
<comment type="caution">
    <text evidence="11">The sequence shown here is derived from an EMBL/GenBank/DDBJ whole genome shotgun (WGS) entry which is preliminary data.</text>
</comment>
<dbReference type="GO" id="GO:0000820">
    <property type="term" value="P:regulation of glutamine family amino acid metabolic process"/>
    <property type="evidence" value="ECO:0007669"/>
    <property type="project" value="UniProtKB-UniRule"/>
</dbReference>
<name>A0A5C4JH40_9ACTN</name>
<keyword evidence="2 7" id="KW-0548">Nucleotidyltransferase</keyword>
<dbReference type="EC" id="2.7.7.42" evidence="7"/>
<feature type="region of interest" description="Adenylyl transferase" evidence="7">
    <location>
        <begin position="538"/>
        <end position="1044"/>
    </location>
</feature>
<dbReference type="GO" id="GO:0005524">
    <property type="term" value="F:ATP binding"/>
    <property type="evidence" value="ECO:0007669"/>
    <property type="project" value="UniProtKB-UniRule"/>
</dbReference>
<evidence type="ECO:0000313" key="12">
    <source>
        <dbReference type="Proteomes" id="UP000309174"/>
    </source>
</evidence>
<dbReference type="HAMAP" id="MF_00802">
    <property type="entry name" value="GlnE"/>
    <property type="match status" value="1"/>
</dbReference>
<protein>
    <recommendedName>
        <fullName evidence="7">Bifunctional glutamine synthetase adenylyltransferase/adenylyl-removing enzyme</fullName>
    </recommendedName>
    <alternativeName>
        <fullName evidence="7">ATP:glutamine synthetase adenylyltransferase</fullName>
    </alternativeName>
    <alternativeName>
        <fullName evidence="7">ATase</fullName>
    </alternativeName>
    <domain>
        <recommendedName>
            <fullName evidence="7">Glutamine synthetase adenylyl-L-tyrosine phosphorylase</fullName>
            <ecNumber evidence="7">2.7.7.89</ecNumber>
        </recommendedName>
        <alternativeName>
            <fullName evidence="7">Adenylyl removase</fullName>
            <shortName evidence="7">AR</shortName>
            <shortName evidence="7">AT-N</shortName>
        </alternativeName>
    </domain>
    <domain>
        <recommendedName>
            <fullName evidence="7">Glutamine synthetase adenylyl transferase</fullName>
            <ecNumber evidence="7">2.7.7.42</ecNumber>
        </recommendedName>
        <alternativeName>
            <fullName evidence="7">Adenylyl transferase</fullName>
            <shortName evidence="7">AT</shortName>
            <shortName evidence="7">AT-C</shortName>
        </alternativeName>
    </domain>
</protein>
<evidence type="ECO:0000256" key="2">
    <source>
        <dbReference type="ARBA" id="ARBA00022695"/>
    </source>
</evidence>
<dbReference type="PANTHER" id="PTHR30621">
    <property type="entry name" value="GLUTAMINE SYNTHETASE ADENYLYLTRANSFERASE"/>
    <property type="match status" value="1"/>
</dbReference>
<dbReference type="Proteomes" id="UP000309174">
    <property type="component" value="Unassembled WGS sequence"/>
</dbReference>
<dbReference type="OrthoDB" id="9759366at2"/>
<dbReference type="PANTHER" id="PTHR30621:SF0">
    <property type="entry name" value="BIFUNCTIONAL GLUTAMINE SYNTHETASE ADENYLYLTRANSFERASE_ADENYLYL-REMOVING ENZYME"/>
    <property type="match status" value="1"/>
</dbReference>
<evidence type="ECO:0000256" key="6">
    <source>
        <dbReference type="ARBA" id="ARBA00023268"/>
    </source>
</evidence>
<keyword evidence="4 7" id="KW-0067">ATP-binding</keyword>
<dbReference type="EMBL" id="VCKW01000024">
    <property type="protein sequence ID" value="TMR05063.1"/>
    <property type="molecule type" value="Genomic_DNA"/>
</dbReference>
<dbReference type="SUPFAM" id="SSF81301">
    <property type="entry name" value="Nucleotidyltransferase"/>
    <property type="match status" value="2"/>
</dbReference>
<reference evidence="11 12" key="1">
    <citation type="submission" date="2019-05" db="EMBL/GenBank/DDBJ databases">
        <title>Draft genome sequence of Actinomadura sp. 14C53.</title>
        <authorList>
            <person name="Saricaoglu S."/>
            <person name="Isik K."/>
        </authorList>
    </citation>
    <scope>NUCLEOTIDE SEQUENCE [LARGE SCALE GENOMIC DNA]</scope>
    <source>
        <strain evidence="11 12">14C53</strain>
    </source>
</reference>
<dbReference type="GO" id="GO:0005829">
    <property type="term" value="C:cytosol"/>
    <property type="evidence" value="ECO:0007669"/>
    <property type="project" value="TreeGrafter"/>
</dbReference>
<dbReference type="EC" id="2.7.7.89" evidence="7"/>
<sequence>MGGLPAPGDRVRAEAPPRRPLSKVPGITVESVTESRTPERRSSLTARLARLGFTDAARAERLLLDAEKGSGARPGDDLLDALGGTADPDLALGGLLRLLPAADEKGVGGELREALSGEPGTRERIIAVLGVSAALGDHLARHPEHWRVLRDADETPARDPRDDLLAAVGADPGAGEPVASGSGRKTLVALRVAYRRRLLALAGRDLTGLADVADVAAELADLAAAALEAGLAIARADVPGHGTCRLAVIGMGKCGGRELNYVSDVDVIFVAEAAEGEPEEAALRTAARLASGMMRACSSSTEEGALWEVDAALRPEGKAGPLVRTLASHRAYYERWAKTWEFQALLKARPVAGDAALGGRYLDMITPIVWDAAEGESFVEDVQAMRRRVEADLNQRTADSERQLKLGPGGLRDVEFSVQLLQLVHGRSDESLRARATLDALDALSLGGYVGRDDAAALSSAYRFLRRVEHLVQLYRLRRTHLVPDDEDGLRRLGRALGLRPDPVKEFTALWRRHAREVRRIHEKLFYRPLLLAVARLPGEEARLTLAAAGARLEALGFADPAGALRHIEALTSGVSRRAAIQRTLLPVMLGWFADAPDPDAGLLGFRQVSDALGTTPWYLRLLRDEVTVAERMAWILGSSRYATDLLLRAPEAVALLGSDSGLSPRPFATMRAEALAAVRRHWDSGRGSGAPAAEEAAAAVRAQRRRELFRVAVADLLGLVDVRTVGETLTDIATVTVEAALQAAVNKIETGSREPLPTRVAVVAMGRFGGHELGYGSDADVMFVHDPEPGAEERAAGRAAHAVAEELRRLLALPAPDPPLEIDPNLRPEGRQGPLVRTLASYAAYYARWSEPWEAQALLRADPLIGDPGLRERFRALIDPVRWPSGGIDDDAVRQIRRLKARMESERLPRGVDRRLHTKLGPGGLADVEWVAQLLQLRHAHEIPGLRTTRTLDALDAAVGARLLDAEDAAVLAEAWCLATRIRGSIMLVRGRASDLLPNDHHRERTAVARVLGYPSTGDLLEDYRRCARRARAVVDRVFYGAD</sequence>
<dbReference type="CDD" id="cd05401">
    <property type="entry name" value="NT_GlnE_GlnD_like"/>
    <property type="match status" value="2"/>
</dbReference>
<keyword evidence="3 7" id="KW-0547">Nucleotide-binding</keyword>
<keyword evidence="12" id="KW-1185">Reference proteome</keyword>
<keyword evidence="5 7" id="KW-0460">Magnesium</keyword>
<evidence type="ECO:0000256" key="3">
    <source>
        <dbReference type="ARBA" id="ARBA00022741"/>
    </source>
</evidence>